<dbReference type="GO" id="GO:0016747">
    <property type="term" value="F:acyltransferase activity, transferring groups other than amino-acyl groups"/>
    <property type="evidence" value="ECO:0007669"/>
    <property type="project" value="InterPro"/>
</dbReference>
<dbReference type="EMBL" id="NAAD01000014">
    <property type="protein sequence ID" value="ORJ58684.1"/>
    <property type="molecule type" value="Genomic_DNA"/>
</dbReference>
<feature type="active site" description="Acyl-thioester intermediate" evidence="3">
    <location>
        <position position="150"/>
    </location>
</feature>
<dbReference type="PANTHER" id="PTHR11877:SF46">
    <property type="entry name" value="TYPE III POLYKETIDE SYNTHASE A"/>
    <property type="match status" value="1"/>
</dbReference>
<dbReference type="Gene3D" id="3.40.47.10">
    <property type="match status" value="2"/>
</dbReference>
<dbReference type="Proteomes" id="UP000193136">
    <property type="component" value="Unassembled WGS sequence"/>
</dbReference>
<dbReference type="RefSeq" id="WP_085010913.1">
    <property type="nucleotide sequence ID" value="NZ_NAAD01000014.1"/>
</dbReference>
<dbReference type="SUPFAM" id="SSF53901">
    <property type="entry name" value="Thiolase-like"/>
    <property type="match status" value="1"/>
</dbReference>
<evidence type="ECO:0000256" key="3">
    <source>
        <dbReference type="PIRSR" id="PIRSR000451-1"/>
    </source>
</evidence>
<dbReference type="InterPro" id="IPR001099">
    <property type="entry name" value="Chalcone/stilbene_synt_N"/>
</dbReference>
<dbReference type="CDD" id="cd00831">
    <property type="entry name" value="CHS_like"/>
    <property type="match status" value="1"/>
</dbReference>
<comment type="similarity">
    <text evidence="1">Belongs to the thiolase-like superfamily. Chalcone/stilbene synthases family.</text>
</comment>
<name>A0A1X0Y0S1_9BACT</name>
<dbReference type="Pfam" id="PF00195">
    <property type="entry name" value="Chal_sti_synt_N"/>
    <property type="match status" value="1"/>
</dbReference>
<keyword evidence="7" id="KW-1185">Reference proteome</keyword>
<accession>A0A1X0Y0S1</accession>
<dbReference type="InterPro" id="IPR012328">
    <property type="entry name" value="Chalcone/stilbene_synt_C"/>
</dbReference>
<feature type="domain" description="Chalcone/stilbene synthase N-terminal" evidence="4">
    <location>
        <begin position="5"/>
        <end position="212"/>
    </location>
</feature>
<feature type="domain" description="Chalcone/stilbene synthase C-terminal" evidence="5">
    <location>
        <begin position="227"/>
        <end position="360"/>
    </location>
</feature>
<dbReference type="InterPro" id="IPR016039">
    <property type="entry name" value="Thiolase-like"/>
</dbReference>
<protein>
    <recommendedName>
        <fullName evidence="8">Naringenin-chalcone synthase</fullName>
    </recommendedName>
</protein>
<evidence type="ECO:0000313" key="6">
    <source>
        <dbReference type="EMBL" id="ORJ58684.1"/>
    </source>
</evidence>
<comment type="caution">
    <text evidence="6">The sequence shown here is derived from an EMBL/GenBank/DDBJ whole genome shotgun (WGS) entry which is preliminary data.</text>
</comment>
<reference evidence="6 7" key="1">
    <citation type="submission" date="2017-03" db="EMBL/GenBank/DDBJ databases">
        <title>Genome sequence of Geothermobacter sp. EPR-M, Deep-Sea Iron Reducer.</title>
        <authorList>
            <person name="Tully B."/>
            <person name="Savalia P."/>
            <person name="Abuyen K."/>
            <person name="Baughan C."/>
            <person name="Romero E."/>
            <person name="Ronkowski C."/>
            <person name="Torres B."/>
            <person name="Tremblay J."/>
            <person name="Trujillo A."/>
            <person name="Tyler M."/>
            <person name="Perez-Rodriguez I."/>
            <person name="Amend J."/>
        </authorList>
    </citation>
    <scope>NUCLEOTIDE SEQUENCE [LARGE SCALE GENOMIC DNA]</scope>
    <source>
        <strain evidence="6 7">EPR-M</strain>
    </source>
</reference>
<dbReference type="PIRSF" id="PIRSF000451">
    <property type="entry name" value="PKS_III"/>
    <property type="match status" value="1"/>
</dbReference>
<proteinExistence type="inferred from homology"/>
<dbReference type="PANTHER" id="PTHR11877">
    <property type="entry name" value="HYDROXYMETHYLGLUTARYL-COA SYNTHASE"/>
    <property type="match status" value="1"/>
</dbReference>
<gene>
    <name evidence="6" type="ORF">B5V00_11315</name>
</gene>
<evidence type="ECO:0000256" key="2">
    <source>
        <dbReference type="ARBA" id="ARBA00022679"/>
    </source>
</evidence>
<dbReference type="Pfam" id="PF02797">
    <property type="entry name" value="Chal_sti_synt_C"/>
    <property type="match status" value="1"/>
</dbReference>
<dbReference type="GO" id="GO:0030639">
    <property type="term" value="P:polyketide biosynthetic process"/>
    <property type="evidence" value="ECO:0007669"/>
    <property type="project" value="TreeGrafter"/>
</dbReference>
<dbReference type="InterPro" id="IPR011141">
    <property type="entry name" value="Polyketide_synthase_type-III"/>
</dbReference>
<dbReference type="STRING" id="1969733.B5V00_11315"/>
<keyword evidence="2" id="KW-0808">Transferase</keyword>
<evidence type="ECO:0008006" key="8">
    <source>
        <dbReference type="Google" id="ProtNLM"/>
    </source>
</evidence>
<evidence type="ECO:0000256" key="1">
    <source>
        <dbReference type="ARBA" id="ARBA00005531"/>
    </source>
</evidence>
<evidence type="ECO:0000259" key="4">
    <source>
        <dbReference type="Pfam" id="PF00195"/>
    </source>
</evidence>
<evidence type="ECO:0000313" key="7">
    <source>
        <dbReference type="Proteomes" id="UP000193136"/>
    </source>
</evidence>
<sequence>MLPSIHAIATATPDIAYDQKEVGSWMQELAGDNQQRRILKALYRSSGIATRHSVIPGFGRDFFIQGSNGQLAEPGTGARNDIYTREARKLGLKAGHALLEKAAGFTPTEITHVVTASCTGFFNPGLDYYLVRELGLPTSTERYHLGFMGCYAAFPALRMADQFCRANPEAVVLVLCLELCSLHIQLGGREDQLLANALFADGAAAALVSARPPRTGQTVLELERFQSALVPSGETDMAWTVGDKGFDIALSSYVPKILGANIGGVVDELLDAGGSRRDRIGDWAVHPGGKSIIDQVGKALQLRPEQLEAPRAVLRDFGNMSSATILFVLQRLLAESHSAEEQICAMAFGPGLTVELGLLRRRRG</sequence>
<organism evidence="6 7">
    <name type="scientific">Geothermobacter hydrogeniphilus</name>
    <dbReference type="NCBI Taxonomy" id="1969733"/>
    <lineage>
        <taxon>Bacteria</taxon>
        <taxon>Pseudomonadati</taxon>
        <taxon>Thermodesulfobacteriota</taxon>
        <taxon>Desulfuromonadia</taxon>
        <taxon>Desulfuromonadales</taxon>
        <taxon>Geothermobacteraceae</taxon>
        <taxon>Geothermobacter</taxon>
    </lineage>
</organism>
<dbReference type="OrthoDB" id="9786288at2"/>
<dbReference type="AlphaFoldDB" id="A0A1X0Y0S1"/>
<evidence type="ECO:0000259" key="5">
    <source>
        <dbReference type="Pfam" id="PF02797"/>
    </source>
</evidence>